<sequence length="57" mass="6590">MYIARGTYATSSCWEEKKAMNKPAEEALRRIADIFDVAIARERAKQELTQRKRSGDE</sequence>
<proteinExistence type="predicted"/>
<organism evidence="1">
    <name type="scientific">viral metagenome</name>
    <dbReference type="NCBI Taxonomy" id="1070528"/>
    <lineage>
        <taxon>unclassified sequences</taxon>
        <taxon>metagenomes</taxon>
        <taxon>organismal metagenomes</taxon>
    </lineage>
</organism>
<gene>
    <name evidence="1" type="ORF">MM415A05665_0004</name>
</gene>
<reference evidence="1" key="1">
    <citation type="submission" date="2020-03" db="EMBL/GenBank/DDBJ databases">
        <title>The deep terrestrial virosphere.</title>
        <authorList>
            <person name="Holmfeldt K."/>
            <person name="Nilsson E."/>
            <person name="Simone D."/>
            <person name="Lopez-Fernandez M."/>
            <person name="Wu X."/>
            <person name="de Brujin I."/>
            <person name="Lundin D."/>
            <person name="Andersson A."/>
            <person name="Bertilsson S."/>
            <person name="Dopson M."/>
        </authorList>
    </citation>
    <scope>NUCLEOTIDE SEQUENCE</scope>
    <source>
        <strain evidence="1">MM415A05665</strain>
    </source>
</reference>
<dbReference type="EMBL" id="MT141652">
    <property type="protein sequence ID" value="QJA68818.1"/>
    <property type="molecule type" value="Genomic_DNA"/>
</dbReference>
<protein>
    <submittedName>
        <fullName evidence="1">Uncharacterized protein</fullName>
    </submittedName>
</protein>
<evidence type="ECO:0000313" key="1">
    <source>
        <dbReference type="EMBL" id="QJA68818.1"/>
    </source>
</evidence>
<name>A0A6M3JHL4_9ZZZZ</name>
<dbReference type="AlphaFoldDB" id="A0A6M3JHL4"/>
<accession>A0A6M3JHL4</accession>